<sequence>MLEGYAPGYAQDALSMMNTRTASDRAAFAQPLFTPGSRVLDLGCGQGSITATLAPSCHVIGVDVHRPLLPAPTSTVDYINATAYALPFATASIDAVFSHALFEHLTNPAAALAEIRRVLRPGGHLAISTSDWSRAKIRPRTANVDAALRGHYLLRRHNGGDPFSGRTIAAKIAAAGFTNITERTRYREDLPYRALATYVESRLAAALSKPLTKDHDQLTSAARSAWSWTKSPAVGDFHQCWQELTATR</sequence>
<evidence type="ECO:0000313" key="2">
    <source>
        <dbReference type="EMBL" id="PKV93448.1"/>
    </source>
</evidence>
<dbReference type="CDD" id="cd02440">
    <property type="entry name" value="AdoMet_MTases"/>
    <property type="match status" value="1"/>
</dbReference>
<dbReference type="SUPFAM" id="SSF53335">
    <property type="entry name" value="S-adenosyl-L-methionine-dependent methyltransferases"/>
    <property type="match status" value="1"/>
</dbReference>
<gene>
    <name evidence="2" type="ORF">ATK30_4295</name>
</gene>
<feature type="domain" description="Methyltransferase type 11" evidence="1">
    <location>
        <begin position="40"/>
        <end position="127"/>
    </location>
</feature>
<keyword evidence="2" id="KW-0830">Ubiquinone</keyword>
<dbReference type="RefSeq" id="WP_101437080.1">
    <property type="nucleotide sequence ID" value="NZ_PJMY01000003.1"/>
</dbReference>
<dbReference type="InterPro" id="IPR029063">
    <property type="entry name" value="SAM-dependent_MTases_sf"/>
</dbReference>
<dbReference type="OrthoDB" id="9795634at2"/>
<proteinExistence type="predicted"/>
<dbReference type="PANTHER" id="PTHR43591">
    <property type="entry name" value="METHYLTRANSFERASE"/>
    <property type="match status" value="1"/>
</dbReference>
<dbReference type="Gene3D" id="3.40.50.150">
    <property type="entry name" value="Vaccinia Virus protein VP39"/>
    <property type="match status" value="1"/>
</dbReference>
<evidence type="ECO:0000313" key="3">
    <source>
        <dbReference type="Proteomes" id="UP000233750"/>
    </source>
</evidence>
<organism evidence="2 3">
    <name type="scientific">Amycolatopsis echigonensis</name>
    <dbReference type="NCBI Taxonomy" id="2576905"/>
    <lineage>
        <taxon>Bacteria</taxon>
        <taxon>Bacillati</taxon>
        <taxon>Actinomycetota</taxon>
        <taxon>Actinomycetes</taxon>
        <taxon>Pseudonocardiales</taxon>
        <taxon>Pseudonocardiaceae</taxon>
        <taxon>Amycolatopsis</taxon>
    </lineage>
</organism>
<name>A0A2N3WHV7_9PSEU</name>
<evidence type="ECO:0000259" key="1">
    <source>
        <dbReference type="Pfam" id="PF08241"/>
    </source>
</evidence>
<protein>
    <submittedName>
        <fullName evidence="2">Ubiquinone/menaquinone biosynthesis C-methylase UbiE</fullName>
    </submittedName>
</protein>
<accession>A0A2N3WHV7</accession>
<reference evidence="2 3" key="1">
    <citation type="submission" date="2017-12" db="EMBL/GenBank/DDBJ databases">
        <title>Sequencing the genomes of 1000 Actinobacteria strains.</title>
        <authorList>
            <person name="Klenk H.-P."/>
        </authorList>
    </citation>
    <scope>NUCLEOTIDE SEQUENCE [LARGE SCALE GENOMIC DNA]</scope>
    <source>
        <strain evidence="2 3">DSM 45165</strain>
    </source>
</reference>
<keyword evidence="3" id="KW-1185">Reference proteome</keyword>
<comment type="caution">
    <text evidence="2">The sequence shown here is derived from an EMBL/GenBank/DDBJ whole genome shotgun (WGS) entry which is preliminary data.</text>
</comment>
<dbReference type="AlphaFoldDB" id="A0A2N3WHV7"/>
<dbReference type="GO" id="GO:0008757">
    <property type="term" value="F:S-adenosylmethionine-dependent methyltransferase activity"/>
    <property type="evidence" value="ECO:0007669"/>
    <property type="project" value="InterPro"/>
</dbReference>
<dbReference type="Proteomes" id="UP000233750">
    <property type="component" value="Unassembled WGS sequence"/>
</dbReference>
<dbReference type="Pfam" id="PF08241">
    <property type="entry name" value="Methyltransf_11"/>
    <property type="match status" value="1"/>
</dbReference>
<dbReference type="EMBL" id="PJMY01000003">
    <property type="protein sequence ID" value="PKV93448.1"/>
    <property type="molecule type" value="Genomic_DNA"/>
</dbReference>
<dbReference type="InterPro" id="IPR013216">
    <property type="entry name" value="Methyltransf_11"/>
</dbReference>